<dbReference type="Pfam" id="PF20250">
    <property type="entry name" value="FapA_N"/>
    <property type="match status" value="1"/>
</dbReference>
<dbReference type="PANTHER" id="PTHR38032:SF1">
    <property type="entry name" value="RNA-BINDING PROTEIN KHPB N-TERMINAL DOMAIN-CONTAINING PROTEIN"/>
    <property type="match status" value="1"/>
</dbReference>
<accession>A0A9D1Z5I6</accession>
<evidence type="ECO:0000313" key="3">
    <source>
        <dbReference type="Proteomes" id="UP000886824"/>
    </source>
</evidence>
<dbReference type="InterPro" id="IPR046865">
    <property type="entry name" value="FapA_b_solenoid"/>
</dbReference>
<dbReference type="PANTHER" id="PTHR38032">
    <property type="entry name" value="POLYMERASE-RELATED"/>
    <property type="match status" value="1"/>
</dbReference>
<dbReference type="EMBL" id="DXCX01000077">
    <property type="protein sequence ID" value="HIY73807.1"/>
    <property type="molecule type" value="Genomic_DNA"/>
</dbReference>
<protein>
    <submittedName>
        <fullName evidence="2">FapA family protein</fullName>
    </submittedName>
</protein>
<comment type="caution">
    <text evidence="2">The sequence shown here is derived from an EMBL/GenBank/DDBJ whole genome shotgun (WGS) entry which is preliminary data.</text>
</comment>
<dbReference type="InterPro" id="IPR005646">
    <property type="entry name" value="FapA"/>
</dbReference>
<dbReference type="InterPro" id="IPR046866">
    <property type="entry name" value="FapA_N"/>
</dbReference>
<organism evidence="2 3">
    <name type="scientific">Candidatus Intestinimonas merdavium</name>
    <dbReference type="NCBI Taxonomy" id="2838622"/>
    <lineage>
        <taxon>Bacteria</taxon>
        <taxon>Bacillati</taxon>
        <taxon>Bacillota</taxon>
        <taxon>Clostridia</taxon>
        <taxon>Eubacteriales</taxon>
        <taxon>Intestinimonas</taxon>
    </lineage>
</organism>
<evidence type="ECO:0000313" key="2">
    <source>
        <dbReference type="EMBL" id="HIY73807.1"/>
    </source>
</evidence>
<reference evidence="2" key="1">
    <citation type="journal article" date="2021" name="PeerJ">
        <title>Extensive microbial diversity within the chicken gut microbiome revealed by metagenomics and culture.</title>
        <authorList>
            <person name="Gilroy R."/>
            <person name="Ravi A."/>
            <person name="Getino M."/>
            <person name="Pursley I."/>
            <person name="Horton D.L."/>
            <person name="Alikhan N.F."/>
            <person name="Baker D."/>
            <person name="Gharbi K."/>
            <person name="Hall N."/>
            <person name="Watson M."/>
            <person name="Adriaenssens E.M."/>
            <person name="Foster-Nyarko E."/>
            <person name="Jarju S."/>
            <person name="Secka A."/>
            <person name="Antonio M."/>
            <person name="Oren A."/>
            <person name="Chaudhuri R.R."/>
            <person name="La Ragione R."/>
            <person name="Hildebrand F."/>
            <person name="Pallen M.J."/>
        </authorList>
    </citation>
    <scope>NUCLEOTIDE SEQUENCE</scope>
    <source>
        <strain evidence="2">CHK33-7979</strain>
    </source>
</reference>
<proteinExistence type="predicted"/>
<dbReference type="AlphaFoldDB" id="A0A9D1Z5I6"/>
<dbReference type="Pfam" id="PF03961">
    <property type="entry name" value="FapA"/>
    <property type="match status" value="1"/>
</dbReference>
<gene>
    <name evidence="2" type="ORF">H9826_07525</name>
</gene>
<sequence length="559" mass="60232">MADLSQAWRARHLTPGDSIGHTDTGGVDSHTEHVITLPPEHPLCALRDLWLSTPSSGASLRLDLLCGRGEDPLLPEKILSREDAPFVSALTRFSTKRIQQLVAAPAPSAGVDLDEAVFLYLSNDGMAAWMLLLPPVGDGAAITAQRLEQALVRRGVIYGVDQRLLNQLPTLPERYFQLFLIASGAPPEPGTAGSIVDHYPRVPQVGIQVDELAQADYETLRLVQDIQQGDVICEIIPPTRGVPGNTVTGRVVPAPPGAKAQVPQGRNTVLSEDGLLLLAAQDGHVEFTGQSFQVKPILEIPGDVSAATGIVNFLGDIHICGDVCRGAVVRAMGSIQVDGVVEDCSIEAGEDLVVSSGVLGQDHGIVRAHRRLYAKYLEHCRVYAQESVQSDCIIDCEVYSNGTVRVRTGRGVIIGGTVRAAEGVDASTVGSKAERLTNIVLGGLPCEDLERRLIQDEVDAAKLALEKLEAQPPETLAQSMALSKQRMNLYVAQMKLERLENSLERHQPPPPDKDHRRLTCDAIYPGTVVTVDHSSYRVTRTTLKCAIGLKNGLVGPIRL</sequence>
<dbReference type="Proteomes" id="UP000886824">
    <property type="component" value="Unassembled WGS sequence"/>
</dbReference>
<reference evidence="2" key="2">
    <citation type="submission" date="2021-04" db="EMBL/GenBank/DDBJ databases">
        <authorList>
            <person name="Gilroy R."/>
        </authorList>
    </citation>
    <scope>NUCLEOTIDE SEQUENCE</scope>
    <source>
        <strain evidence="2">CHK33-7979</strain>
    </source>
</reference>
<name>A0A9D1Z5I6_9FIRM</name>
<evidence type="ECO:0000259" key="1">
    <source>
        <dbReference type="Pfam" id="PF20250"/>
    </source>
</evidence>
<feature type="domain" description="Flagellar Assembly Protein A N-terminal region" evidence="1">
    <location>
        <begin position="120"/>
        <end position="288"/>
    </location>
</feature>